<keyword evidence="2" id="KW-0378">Hydrolase</keyword>
<accession>A0ABT6JMH1</accession>
<comment type="caution">
    <text evidence="2">The sequence shown here is derived from an EMBL/GenBank/DDBJ whole genome shotgun (WGS) entry which is preliminary data.</text>
</comment>
<evidence type="ECO:0000256" key="1">
    <source>
        <dbReference type="SAM" id="SignalP"/>
    </source>
</evidence>
<dbReference type="Proteomes" id="UP001156831">
    <property type="component" value="Unassembled WGS sequence"/>
</dbReference>
<protein>
    <submittedName>
        <fullName evidence="2">Acyloxyacyl hydrolase</fullName>
    </submittedName>
</protein>
<evidence type="ECO:0000313" key="2">
    <source>
        <dbReference type="EMBL" id="MDH5831643.1"/>
    </source>
</evidence>
<dbReference type="Pfam" id="PF09411">
    <property type="entry name" value="PagL"/>
    <property type="match status" value="1"/>
</dbReference>
<dbReference type="RefSeq" id="WP_280602603.1">
    <property type="nucleotide sequence ID" value="NZ_JARXRN010000028.1"/>
</dbReference>
<evidence type="ECO:0000313" key="3">
    <source>
        <dbReference type="Proteomes" id="UP001156831"/>
    </source>
</evidence>
<feature type="chain" id="PRO_5045526232" evidence="1">
    <location>
        <begin position="28"/>
        <end position="165"/>
    </location>
</feature>
<dbReference type="Gene3D" id="2.40.160.20">
    <property type="match status" value="1"/>
</dbReference>
<sequence>MPRSIPRAARLPALLSLPLLCALSAGAAAQQVEVGAGISFTRDNEDTPVVSVAWLPAWREFRGGMLHWELGAMHVRGRSDSDYDNGDDVTVFHGGLRYERPSGLVGGFGVGVQSGETDALSGSPQFISTVGWQWGRFSLLARHISNASLHQPNDGETMLQAAWRF</sequence>
<organism evidence="2 3">
    <name type="scientific">Luteimonas rhizosphaericola</name>
    <dbReference type="NCBI Taxonomy" id="3042024"/>
    <lineage>
        <taxon>Bacteria</taxon>
        <taxon>Pseudomonadati</taxon>
        <taxon>Pseudomonadota</taxon>
        <taxon>Gammaproteobacteria</taxon>
        <taxon>Lysobacterales</taxon>
        <taxon>Lysobacteraceae</taxon>
        <taxon>Luteimonas</taxon>
    </lineage>
</organism>
<proteinExistence type="predicted"/>
<reference evidence="2 3" key="1">
    <citation type="submission" date="2023-04" db="EMBL/GenBank/DDBJ databases">
        <title>Luteimonas sp. M1R5S18.</title>
        <authorList>
            <person name="Sun J.-Q."/>
        </authorList>
    </citation>
    <scope>NUCLEOTIDE SEQUENCE [LARGE SCALE GENOMIC DNA]</scope>
    <source>
        <strain evidence="2 3">M1R5S18</strain>
    </source>
</reference>
<dbReference type="GO" id="GO:0016787">
    <property type="term" value="F:hydrolase activity"/>
    <property type="evidence" value="ECO:0007669"/>
    <property type="project" value="UniProtKB-KW"/>
</dbReference>
<dbReference type="EMBL" id="JARXRN010000028">
    <property type="protein sequence ID" value="MDH5831643.1"/>
    <property type="molecule type" value="Genomic_DNA"/>
</dbReference>
<keyword evidence="1" id="KW-0732">Signal</keyword>
<dbReference type="InterPro" id="IPR018550">
    <property type="entry name" value="Lipid-A_deacylase-rel"/>
</dbReference>
<feature type="signal peptide" evidence="1">
    <location>
        <begin position="1"/>
        <end position="27"/>
    </location>
</feature>
<name>A0ABT6JMH1_9GAMM</name>
<gene>
    <name evidence="2" type="ORF">QFW80_14055</name>
</gene>
<keyword evidence="3" id="KW-1185">Reference proteome</keyword>